<organism evidence="6 7">
    <name type="scientific">Dickeya lacustris</name>
    <dbReference type="NCBI Taxonomy" id="2259638"/>
    <lineage>
        <taxon>Bacteria</taxon>
        <taxon>Pseudomonadati</taxon>
        <taxon>Pseudomonadota</taxon>
        <taxon>Gammaproteobacteria</taxon>
        <taxon>Enterobacterales</taxon>
        <taxon>Pectobacteriaceae</taxon>
        <taxon>Dickeya</taxon>
    </lineage>
</organism>
<dbReference type="InterPro" id="IPR016181">
    <property type="entry name" value="Acyl_CoA_acyltransferase"/>
</dbReference>
<dbReference type="Pfam" id="PF00389">
    <property type="entry name" value="2-Hacid_dh"/>
    <property type="match status" value="1"/>
</dbReference>
<dbReference type="Pfam" id="PF13673">
    <property type="entry name" value="Acetyltransf_10"/>
    <property type="match status" value="1"/>
</dbReference>
<evidence type="ECO:0000313" key="6">
    <source>
        <dbReference type="EMBL" id="WFN55227.1"/>
    </source>
</evidence>
<dbReference type="InterPro" id="IPR006140">
    <property type="entry name" value="D-isomer_DH_NAD-bd"/>
</dbReference>
<dbReference type="Pfam" id="PF02826">
    <property type="entry name" value="2-Hacid_dh_C"/>
    <property type="match status" value="1"/>
</dbReference>
<keyword evidence="2 4" id="KW-0560">Oxidoreductase</keyword>
<dbReference type="GO" id="GO:0016746">
    <property type="term" value="F:acyltransferase activity"/>
    <property type="evidence" value="ECO:0007669"/>
    <property type="project" value="UniProtKB-KW"/>
</dbReference>
<name>A0ABY8G5J6_9GAMM</name>
<evidence type="ECO:0000313" key="7">
    <source>
        <dbReference type="Proteomes" id="UP001219630"/>
    </source>
</evidence>
<dbReference type="InterPro" id="IPR050857">
    <property type="entry name" value="D-2-hydroxyacid_DH"/>
</dbReference>
<dbReference type="Proteomes" id="UP001219630">
    <property type="component" value="Chromosome"/>
</dbReference>
<dbReference type="EC" id="2.3.1.-" evidence="6"/>
<dbReference type="SUPFAM" id="SSF51735">
    <property type="entry name" value="NAD(P)-binding Rossmann-fold domains"/>
    <property type="match status" value="1"/>
</dbReference>
<reference evidence="6 7" key="1">
    <citation type="submission" date="2022-12" db="EMBL/GenBank/DDBJ databases">
        <title>Complete genome sequencing of Dickeya lacustris type strain LMG30899.</title>
        <authorList>
            <person name="Dobhal S."/>
            <person name="Arizala D."/>
            <person name="Arif M."/>
        </authorList>
    </citation>
    <scope>NUCLEOTIDE SEQUENCE [LARGE SCALE GENOMIC DNA]</scope>
    <source>
        <strain evidence="6 7">LMG30899</strain>
    </source>
</reference>
<dbReference type="CDD" id="cd04301">
    <property type="entry name" value="NAT_SF"/>
    <property type="match status" value="1"/>
</dbReference>
<accession>A0ABY8G5J6</accession>
<protein>
    <submittedName>
        <fullName evidence="6">GNAT family N-acetyltransferase</fullName>
        <ecNumber evidence="6">2.3.1.-</ecNumber>
    </submittedName>
</protein>
<evidence type="ECO:0000256" key="1">
    <source>
        <dbReference type="ARBA" id="ARBA00005854"/>
    </source>
</evidence>
<gene>
    <name evidence="6" type="ORF">O1Q98_16660</name>
</gene>
<dbReference type="SUPFAM" id="SSF55729">
    <property type="entry name" value="Acyl-CoA N-acyltransferases (Nat)"/>
    <property type="match status" value="1"/>
</dbReference>
<dbReference type="SUPFAM" id="SSF52283">
    <property type="entry name" value="Formate/glycerate dehydrogenase catalytic domain-like"/>
    <property type="match status" value="1"/>
</dbReference>
<keyword evidence="6" id="KW-0808">Transferase</keyword>
<evidence type="ECO:0000256" key="2">
    <source>
        <dbReference type="ARBA" id="ARBA00023002"/>
    </source>
</evidence>
<keyword evidence="6" id="KW-0012">Acyltransferase</keyword>
<dbReference type="Gene3D" id="3.40.630.30">
    <property type="match status" value="1"/>
</dbReference>
<dbReference type="InterPro" id="IPR000182">
    <property type="entry name" value="GNAT_dom"/>
</dbReference>
<comment type="similarity">
    <text evidence="1 4">Belongs to the D-isomer specific 2-hydroxyacid dehydrogenase family.</text>
</comment>
<dbReference type="InterPro" id="IPR006139">
    <property type="entry name" value="D-isomer_2_OHA_DH_cat_dom"/>
</dbReference>
<evidence type="ECO:0000256" key="4">
    <source>
        <dbReference type="RuleBase" id="RU003719"/>
    </source>
</evidence>
<feature type="domain" description="N-acetyltransferase" evidence="5">
    <location>
        <begin position="338"/>
        <end position="491"/>
    </location>
</feature>
<dbReference type="PROSITE" id="PS51186">
    <property type="entry name" value="GNAT"/>
    <property type="match status" value="1"/>
</dbReference>
<keyword evidence="3" id="KW-0520">NAD</keyword>
<dbReference type="PANTHER" id="PTHR42789">
    <property type="entry name" value="D-ISOMER SPECIFIC 2-HYDROXYACID DEHYDROGENASE FAMILY PROTEIN (AFU_ORTHOLOGUE AFUA_6G10090)"/>
    <property type="match status" value="1"/>
</dbReference>
<dbReference type="CDD" id="cd12169">
    <property type="entry name" value="PGDH_like_1"/>
    <property type="match status" value="1"/>
</dbReference>
<dbReference type="RefSeq" id="WP_125258595.1">
    <property type="nucleotide sequence ID" value="NZ_CP114280.1"/>
</dbReference>
<dbReference type="Gene3D" id="3.40.50.720">
    <property type="entry name" value="NAD(P)-binding Rossmann-like Domain"/>
    <property type="match status" value="2"/>
</dbReference>
<dbReference type="PANTHER" id="PTHR42789:SF1">
    <property type="entry name" value="D-ISOMER SPECIFIC 2-HYDROXYACID DEHYDROGENASE FAMILY PROTEIN (AFU_ORTHOLOGUE AFUA_6G10090)"/>
    <property type="match status" value="1"/>
</dbReference>
<sequence length="491" mass="54371">MHIAILDDYQDAVRHLDCFSLLKEHKVTVLTQTFTDEEQLAARLQDVDALVLIRERTRITDTLLARLPHLTLISQTGKRSQHIDVAACERRGITLAEGRGSPVAPAELCWALIMAASRHLPQYHHRLQCPQTEFEAERGWQQSGRPTLGRTLEGLTLGIWGFGNIGQRIARYGAAFGMQVLIWGSEASRAQAQALGYEAAASKAAFFARADVLSLHLRLNDTTRHSVTHTDLALMKPDALFVNISRAELVEPDALWQSLSTHPHRQAALDVFCHEPASRDSEPLLRLPNVLATPHIGYVEQNSYELYFRTAFENVLAFAAEKPAKPATPAQNPPPLTVAFRKAMRSDAPAVFALRNRAITQGCAEHYPPDLLQRWVSGPISQSFENAVTAHFYLAEHAQRIIATGMINLDNGMIDAIFVEPDVMGQGVGRAMMQYLEGKARSAGLQELQLEASLNAAAFYHSLGFCGDEPSLHHSPRGFSLACIPMRKSLR</sequence>
<proteinExistence type="inferred from homology"/>
<evidence type="ECO:0000256" key="3">
    <source>
        <dbReference type="ARBA" id="ARBA00023027"/>
    </source>
</evidence>
<dbReference type="InterPro" id="IPR036291">
    <property type="entry name" value="NAD(P)-bd_dom_sf"/>
</dbReference>
<keyword evidence="7" id="KW-1185">Reference proteome</keyword>
<evidence type="ECO:0000259" key="5">
    <source>
        <dbReference type="PROSITE" id="PS51186"/>
    </source>
</evidence>
<dbReference type="EMBL" id="CP114280">
    <property type="protein sequence ID" value="WFN55227.1"/>
    <property type="molecule type" value="Genomic_DNA"/>
</dbReference>